<protein>
    <submittedName>
        <fullName evidence="1">DUF1398 domain-containing protein</fullName>
    </submittedName>
</protein>
<gene>
    <name evidence="1" type="ORF">ACFQZX_16600</name>
</gene>
<accession>A0ABW3AW20</accession>
<reference evidence="2" key="1">
    <citation type="journal article" date="2019" name="Int. J. Syst. Evol. Microbiol.">
        <title>The Global Catalogue of Microorganisms (GCM) 10K type strain sequencing project: providing services to taxonomists for standard genome sequencing and annotation.</title>
        <authorList>
            <consortium name="The Broad Institute Genomics Platform"/>
            <consortium name="The Broad Institute Genome Sequencing Center for Infectious Disease"/>
            <person name="Wu L."/>
            <person name="Ma J."/>
        </authorList>
    </citation>
    <scope>NUCLEOTIDE SEQUENCE [LARGE SCALE GENOMIC DNA]</scope>
    <source>
        <strain evidence="2">CCUG 61484</strain>
    </source>
</reference>
<keyword evidence="2" id="KW-1185">Reference proteome</keyword>
<comment type="caution">
    <text evidence="1">The sequence shown here is derived from an EMBL/GenBank/DDBJ whole genome shotgun (WGS) entry which is preliminary data.</text>
</comment>
<dbReference type="InterPro" id="IPR009833">
    <property type="entry name" value="DUF1398"/>
</dbReference>
<evidence type="ECO:0000313" key="1">
    <source>
        <dbReference type="EMBL" id="MFD0795243.1"/>
    </source>
</evidence>
<name>A0ABW3AW20_9SPHI</name>
<sequence>MFTLQQMQTAHGKVKTGADFPKYVQEIKSLGLLHYTFKVADGCTVYTGVNGYEISSPPKYALKTIYGQCNAEVLYYNISMHQQGHSDFLTFCSQAAACGVECWVVDTQTMLCTYYNNSGEAMLSEPIPQL</sequence>
<dbReference type="RefSeq" id="WP_377117454.1">
    <property type="nucleotide sequence ID" value="NZ_JBHTHZ010000014.1"/>
</dbReference>
<dbReference type="InterPro" id="IPR036696">
    <property type="entry name" value="YdfO-like_sf"/>
</dbReference>
<evidence type="ECO:0000313" key="2">
    <source>
        <dbReference type="Proteomes" id="UP001597010"/>
    </source>
</evidence>
<dbReference type="SUPFAM" id="SSF160419">
    <property type="entry name" value="YdfO-like"/>
    <property type="match status" value="1"/>
</dbReference>
<dbReference type="Pfam" id="PF07166">
    <property type="entry name" value="DUF1398"/>
    <property type="match status" value="1"/>
</dbReference>
<organism evidence="1 2">
    <name type="scientific">Mucilaginibacter litoreus</name>
    <dbReference type="NCBI Taxonomy" id="1048221"/>
    <lineage>
        <taxon>Bacteria</taxon>
        <taxon>Pseudomonadati</taxon>
        <taxon>Bacteroidota</taxon>
        <taxon>Sphingobacteriia</taxon>
        <taxon>Sphingobacteriales</taxon>
        <taxon>Sphingobacteriaceae</taxon>
        <taxon>Mucilaginibacter</taxon>
    </lineage>
</organism>
<dbReference type="Proteomes" id="UP001597010">
    <property type="component" value="Unassembled WGS sequence"/>
</dbReference>
<proteinExistence type="predicted"/>
<dbReference type="EMBL" id="JBHTHZ010000014">
    <property type="protein sequence ID" value="MFD0795243.1"/>
    <property type="molecule type" value="Genomic_DNA"/>
</dbReference>
<dbReference type="Gene3D" id="3.30.1810.10">
    <property type="entry name" value="YdfO-like"/>
    <property type="match status" value="1"/>
</dbReference>